<feature type="region of interest" description="Disordered" evidence="14">
    <location>
        <begin position="421"/>
        <end position="456"/>
    </location>
</feature>
<sequence>MKSAVETLDPTKVRLTVEVEYDELKPSIDHAYEHIAQQVVVPGFRKGKVPPRIIDQRVGRGAVLEHAINESLSGFYRQAVNETNLRPLGQPEVEVVKVPDVNETEGELHFTAEVEVRPEVELPELSGISLTVDDVDVTDEDVTERLDALRERFGTLVGVDRPATEGDFVVLDLSAKVDGEEVDTVSGVSYQIGSGNMLEGLDEALTGLSAGETTTFVAPLAGGEHEGKDADITVSATTVKQRDLPAADDDFAQLASEFDTLEELTADLREQVASTKTSNQAVQARDLLLAELTAGDVPLPAGVVEAEVVRHLEGENRLEDEEHRAEVTEQTNTALKNQIVLDILAEKLEVKVAQNELLDYLVNASRQYGMDPNTFIKTIDENGQIPAMVGEVARSKGLAVALRQVTVVDGQGNAVDLSEFIGSDEEDAADEVAEAAQDATTDESAPEESTTEADKA</sequence>
<evidence type="ECO:0000313" key="16">
    <source>
        <dbReference type="EMBL" id="MBI9115043.1"/>
    </source>
</evidence>
<comment type="subcellular location">
    <subcellularLocation>
        <location evidence="11">Cytoplasm</location>
    </subcellularLocation>
    <text evidence="11">About half TF is bound to the ribosome near the polypeptide exit tunnel while the other half is free in the cytoplasm.</text>
</comment>
<dbReference type="GO" id="GO:0043335">
    <property type="term" value="P:protein unfolding"/>
    <property type="evidence" value="ECO:0007669"/>
    <property type="project" value="TreeGrafter"/>
</dbReference>
<keyword evidence="8 11" id="KW-0413">Isomerase</keyword>
<dbReference type="PANTHER" id="PTHR30560">
    <property type="entry name" value="TRIGGER FACTOR CHAPERONE AND PEPTIDYL-PROLYL CIS/TRANS ISOMERASE"/>
    <property type="match status" value="1"/>
</dbReference>
<accession>A0A934IBS6</accession>
<evidence type="ECO:0000256" key="3">
    <source>
        <dbReference type="ARBA" id="ARBA00013194"/>
    </source>
</evidence>
<comment type="caution">
    <text evidence="16">The sequence shown here is derived from an EMBL/GenBank/DDBJ whole genome shotgun (WGS) entry which is preliminary data.</text>
</comment>
<evidence type="ECO:0000256" key="10">
    <source>
        <dbReference type="ARBA" id="ARBA00029986"/>
    </source>
</evidence>
<protein>
    <recommendedName>
        <fullName evidence="4 11">Trigger factor</fullName>
        <shortName evidence="11">TF</shortName>
        <ecNumber evidence="3 11">5.2.1.8</ecNumber>
    </recommendedName>
    <alternativeName>
        <fullName evidence="10 11">PPIase</fullName>
    </alternativeName>
</protein>
<proteinExistence type="inferred from homology"/>
<keyword evidence="7 11" id="KW-0143">Chaperone</keyword>
<dbReference type="GO" id="GO:0043022">
    <property type="term" value="F:ribosome binding"/>
    <property type="evidence" value="ECO:0007669"/>
    <property type="project" value="TreeGrafter"/>
</dbReference>
<evidence type="ECO:0000256" key="14">
    <source>
        <dbReference type="SAM" id="MobiDB-lite"/>
    </source>
</evidence>
<keyword evidence="11" id="KW-0963">Cytoplasm</keyword>
<dbReference type="InterPro" id="IPR027304">
    <property type="entry name" value="Trigger_fact/SurA_dom_sf"/>
</dbReference>
<dbReference type="GO" id="GO:0005737">
    <property type="term" value="C:cytoplasm"/>
    <property type="evidence" value="ECO:0007669"/>
    <property type="project" value="UniProtKB-SubCell"/>
</dbReference>
<dbReference type="EC" id="5.2.1.8" evidence="3 11"/>
<dbReference type="InterPro" id="IPR001179">
    <property type="entry name" value="PPIase_FKBP_dom"/>
</dbReference>
<comment type="function">
    <text evidence="11">Involved in protein export. Acts as a chaperone by maintaining the newly synthesized protein in an open conformation. Functions as a peptidyl-prolyl cis-trans isomerase.</text>
</comment>
<dbReference type="EMBL" id="JAEINH010000006">
    <property type="protein sequence ID" value="MBI9115043.1"/>
    <property type="molecule type" value="Genomic_DNA"/>
</dbReference>
<dbReference type="PANTHER" id="PTHR30560:SF3">
    <property type="entry name" value="TRIGGER FACTOR-LIKE PROTEIN TIG, CHLOROPLASTIC"/>
    <property type="match status" value="1"/>
</dbReference>
<dbReference type="RefSeq" id="WP_198733791.1">
    <property type="nucleotide sequence ID" value="NZ_JAEINH010000006.1"/>
</dbReference>
<dbReference type="Pfam" id="PF05697">
    <property type="entry name" value="Trigger_N"/>
    <property type="match status" value="1"/>
</dbReference>
<comment type="similarity">
    <text evidence="2 11 13">Belongs to the FKBP-type PPIase family. Tig subfamily.</text>
</comment>
<keyword evidence="9 11" id="KW-0131">Cell cycle</keyword>
<dbReference type="InterPro" id="IPR036611">
    <property type="entry name" value="Trigger_fac_ribosome-bd_sf"/>
</dbReference>
<dbReference type="GO" id="GO:0051083">
    <property type="term" value="P:'de novo' cotranslational protein folding"/>
    <property type="evidence" value="ECO:0007669"/>
    <property type="project" value="TreeGrafter"/>
</dbReference>
<dbReference type="SUPFAM" id="SSF54534">
    <property type="entry name" value="FKBP-like"/>
    <property type="match status" value="1"/>
</dbReference>
<reference evidence="16" key="1">
    <citation type="submission" date="2020-12" db="EMBL/GenBank/DDBJ databases">
        <title>Sanguibacter suaedae sp. nov., isolated from Suaeda aralocaspica.</title>
        <authorList>
            <person name="Ma Q."/>
        </authorList>
    </citation>
    <scope>NUCLEOTIDE SEQUENCE</scope>
    <source>
        <strain evidence="16">YZGR15</strain>
    </source>
</reference>
<dbReference type="HAMAP" id="MF_00303">
    <property type="entry name" value="Trigger_factor_Tig"/>
    <property type="match status" value="1"/>
</dbReference>
<evidence type="ECO:0000259" key="15">
    <source>
        <dbReference type="PROSITE" id="PS50059"/>
    </source>
</evidence>
<gene>
    <name evidence="11" type="primary">tig</name>
    <name evidence="16" type="ORF">JAV76_08460</name>
</gene>
<feature type="compositionally biased region" description="Acidic residues" evidence="14">
    <location>
        <begin position="440"/>
        <end position="456"/>
    </location>
</feature>
<keyword evidence="17" id="KW-1185">Reference proteome</keyword>
<comment type="catalytic activity">
    <reaction evidence="1 11 12">
        <text>[protein]-peptidylproline (omega=180) = [protein]-peptidylproline (omega=0)</text>
        <dbReference type="Rhea" id="RHEA:16237"/>
        <dbReference type="Rhea" id="RHEA-COMP:10747"/>
        <dbReference type="Rhea" id="RHEA-COMP:10748"/>
        <dbReference type="ChEBI" id="CHEBI:83833"/>
        <dbReference type="ChEBI" id="CHEBI:83834"/>
        <dbReference type="EC" id="5.2.1.8"/>
    </reaction>
</comment>
<dbReference type="InterPro" id="IPR008881">
    <property type="entry name" value="Trigger_fac_ribosome-bd_bac"/>
</dbReference>
<evidence type="ECO:0000256" key="2">
    <source>
        <dbReference type="ARBA" id="ARBA00005464"/>
    </source>
</evidence>
<dbReference type="NCBIfam" id="TIGR00115">
    <property type="entry name" value="tig"/>
    <property type="match status" value="1"/>
</dbReference>
<evidence type="ECO:0000256" key="8">
    <source>
        <dbReference type="ARBA" id="ARBA00023235"/>
    </source>
</evidence>
<dbReference type="AlphaFoldDB" id="A0A934IBS6"/>
<dbReference type="InterPro" id="IPR005215">
    <property type="entry name" value="Trig_fac"/>
</dbReference>
<evidence type="ECO:0000256" key="12">
    <source>
        <dbReference type="PROSITE-ProRule" id="PRU00277"/>
    </source>
</evidence>
<dbReference type="SUPFAM" id="SSF102735">
    <property type="entry name" value="Trigger factor ribosome-binding domain"/>
    <property type="match status" value="1"/>
</dbReference>
<organism evidence="16 17">
    <name type="scientific">Sanguibacter suaedae</name>
    <dbReference type="NCBI Taxonomy" id="2795737"/>
    <lineage>
        <taxon>Bacteria</taxon>
        <taxon>Bacillati</taxon>
        <taxon>Actinomycetota</taxon>
        <taxon>Actinomycetes</taxon>
        <taxon>Micrococcales</taxon>
        <taxon>Sanguibacteraceae</taxon>
        <taxon>Sanguibacter</taxon>
    </lineage>
</organism>
<feature type="domain" description="PPIase FKBP-type" evidence="15">
    <location>
        <begin position="166"/>
        <end position="219"/>
    </location>
</feature>
<evidence type="ECO:0000256" key="6">
    <source>
        <dbReference type="ARBA" id="ARBA00023110"/>
    </source>
</evidence>
<dbReference type="PROSITE" id="PS50059">
    <property type="entry name" value="FKBP_PPIASE"/>
    <property type="match status" value="1"/>
</dbReference>
<dbReference type="GO" id="GO:0044183">
    <property type="term" value="F:protein folding chaperone"/>
    <property type="evidence" value="ECO:0007669"/>
    <property type="project" value="TreeGrafter"/>
</dbReference>
<evidence type="ECO:0000256" key="1">
    <source>
        <dbReference type="ARBA" id="ARBA00000971"/>
    </source>
</evidence>
<dbReference type="Pfam" id="PF05698">
    <property type="entry name" value="Trigger_C"/>
    <property type="match status" value="1"/>
</dbReference>
<dbReference type="Proteomes" id="UP000602087">
    <property type="component" value="Unassembled WGS sequence"/>
</dbReference>
<evidence type="ECO:0000256" key="11">
    <source>
        <dbReference type="HAMAP-Rule" id="MF_00303"/>
    </source>
</evidence>
<comment type="domain">
    <text evidence="11">Consists of 3 domains; the N-terminus binds the ribosome, the middle domain has PPIase activity, while the C-terminus has intrinsic chaperone activity on its own.</text>
</comment>
<evidence type="ECO:0000256" key="9">
    <source>
        <dbReference type="ARBA" id="ARBA00023306"/>
    </source>
</evidence>
<dbReference type="Gene3D" id="1.10.3120.10">
    <property type="entry name" value="Trigger factor, C-terminal domain"/>
    <property type="match status" value="1"/>
</dbReference>
<dbReference type="PIRSF" id="PIRSF003095">
    <property type="entry name" value="Trigger_factor"/>
    <property type="match status" value="1"/>
</dbReference>
<evidence type="ECO:0000256" key="13">
    <source>
        <dbReference type="RuleBase" id="RU003914"/>
    </source>
</evidence>
<dbReference type="GO" id="GO:0015031">
    <property type="term" value="P:protein transport"/>
    <property type="evidence" value="ECO:0007669"/>
    <property type="project" value="UniProtKB-UniRule"/>
</dbReference>
<dbReference type="Gene3D" id="3.10.50.40">
    <property type="match status" value="1"/>
</dbReference>
<dbReference type="InterPro" id="IPR037041">
    <property type="entry name" value="Trigger_fac_C_sf"/>
</dbReference>
<evidence type="ECO:0000256" key="7">
    <source>
        <dbReference type="ARBA" id="ARBA00023186"/>
    </source>
</evidence>
<name>A0A934IBS6_9MICO</name>
<dbReference type="InterPro" id="IPR008880">
    <property type="entry name" value="Trigger_fac_C"/>
</dbReference>
<dbReference type="Pfam" id="PF00254">
    <property type="entry name" value="FKBP_C"/>
    <property type="match status" value="1"/>
</dbReference>
<dbReference type="Gene3D" id="3.30.70.1050">
    <property type="entry name" value="Trigger factor ribosome-binding domain"/>
    <property type="match status" value="1"/>
</dbReference>
<dbReference type="InterPro" id="IPR046357">
    <property type="entry name" value="PPIase_dom_sf"/>
</dbReference>
<dbReference type="SUPFAM" id="SSF109998">
    <property type="entry name" value="Triger factor/SurA peptide-binding domain-like"/>
    <property type="match status" value="1"/>
</dbReference>
<feature type="compositionally biased region" description="Acidic residues" evidence="14">
    <location>
        <begin position="422"/>
        <end position="433"/>
    </location>
</feature>
<evidence type="ECO:0000313" key="17">
    <source>
        <dbReference type="Proteomes" id="UP000602087"/>
    </source>
</evidence>
<evidence type="ECO:0000256" key="4">
    <source>
        <dbReference type="ARBA" id="ARBA00016902"/>
    </source>
</evidence>
<dbReference type="GO" id="GO:0051301">
    <property type="term" value="P:cell division"/>
    <property type="evidence" value="ECO:0007669"/>
    <property type="project" value="UniProtKB-KW"/>
</dbReference>
<dbReference type="GO" id="GO:0003755">
    <property type="term" value="F:peptidyl-prolyl cis-trans isomerase activity"/>
    <property type="evidence" value="ECO:0007669"/>
    <property type="project" value="UniProtKB-UniRule"/>
</dbReference>
<keyword evidence="6 11" id="KW-0697">Rotamase</keyword>
<evidence type="ECO:0000256" key="5">
    <source>
        <dbReference type="ARBA" id="ARBA00022618"/>
    </source>
</evidence>
<keyword evidence="5 11" id="KW-0132">Cell division</keyword>